<dbReference type="InterPro" id="IPR056473">
    <property type="entry name" value="HEAT_Utp10/HEAT1"/>
</dbReference>
<dbReference type="InterPro" id="IPR012954">
    <property type="entry name" value="BP28_C_dom"/>
</dbReference>
<keyword evidence="8" id="KW-1133">Transmembrane helix</keyword>
<comment type="caution">
    <text evidence="10">The sequence shown here is derived from an EMBL/GenBank/DDBJ whole genome shotgun (WGS) entry which is preliminary data.</text>
</comment>
<evidence type="ECO:0000256" key="1">
    <source>
        <dbReference type="ARBA" id="ARBA00004604"/>
    </source>
</evidence>
<dbReference type="GO" id="GO:0030686">
    <property type="term" value="C:90S preribosome"/>
    <property type="evidence" value="ECO:0007669"/>
    <property type="project" value="TreeGrafter"/>
</dbReference>
<dbReference type="GO" id="GO:0034455">
    <property type="term" value="C:t-UTP complex"/>
    <property type="evidence" value="ECO:0007669"/>
    <property type="project" value="TreeGrafter"/>
</dbReference>
<comment type="similarity">
    <text evidence="2">Belongs to the HEATR1/UTP10 family.</text>
</comment>
<dbReference type="SMART" id="SM01036">
    <property type="entry name" value="BP28CT"/>
    <property type="match status" value="1"/>
</dbReference>
<organism evidence="10 11">
    <name type="scientific">Acer yangbiense</name>
    <dbReference type="NCBI Taxonomy" id="1000413"/>
    <lineage>
        <taxon>Eukaryota</taxon>
        <taxon>Viridiplantae</taxon>
        <taxon>Streptophyta</taxon>
        <taxon>Embryophyta</taxon>
        <taxon>Tracheophyta</taxon>
        <taxon>Spermatophyta</taxon>
        <taxon>Magnoliopsida</taxon>
        <taxon>eudicotyledons</taxon>
        <taxon>Gunneridae</taxon>
        <taxon>Pentapetalae</taxon>
        <taxon>rosids</taxon>
        <taxon>malvids</taxon>
        <taxon>Sapindales</taxon>
        <taxon>Sapindaceae</taxon>
        <taxon>Hippocastanoideae</taxon>
        <taxon>Acereae</taxon>
        <taxon>Acer</taxon>
    </lineage>
</organism>
<dbReference type="InterPro" id="IPR040191">
    <property type="entry name" value="UTP10"/>
</dbReference>
<reference evidence="11" key="1">
    <citation type="journal article" date="2019" name="Gigascience">
        <title>De novo genome assembly of the endangered Acer yangbiense, a plant species with extremely small populations endemic to Yunnan Province, China.</title>
        <authorList>
            <person name="Yang J."/>
            <person name="Wariss H.M."/>
            <person name="Tao L."/>
            <person name="Zhang R."/>
            <person name="Yun Q."/>
            <person name="Hollingsworth P."/>
            <person name="Dao Z."/>
            <person name="Luo G."/>
            <person name="Guo H."/>
            <person name="Ma Y."/>
            <person name="Sun W."/>
        </authorList>
    </citation>
    <scope>NUCLEOTIDE SEQUENCE [LARGE SCALE GENOMIC DNA]</scope>
    <source>
        <strain evidence="11">cv. Malutang</strain>
    </source>
</reference>
<comment type="subcellular location">
    <subcellularLocation>
        <location evidence="1">Nucleus</location>
        <location evidence="1">Nucleolus</location>
    </subcellularLocation>
</comment>
<dbReference type="Pfam" id="PF12397">
    <property type="entry name" value="U3snoRNP10"/>
    <property type="match status" value="1"/>
</dbReference>
<evidence type="ECO:0000256" key="4">
    <source>
        <dbReference type="ARBA" id="ARBA00022552"/>
    </source>
</evidence>
<keyword evidence="7" id="KW-0175">Coiled coil</keyword>
<feature type="domain" description="BP28 C-terminal" evidence="9">
    <location>
        <begin position="1842"/>
        <end position="2017"/>
    </location>
</feature>
<dbReference type="InterPro" id="IPR056384">
    <property type="entry name" value="ARM_At3g06530"/>
</dbReference>
<keyword evidence="6" id="KW-0687">Ribonucleoprotein</keyword>
<dbReference type="GO" id="GO:0032040">
    <property type="term" value="C:small-subunit processome"/>
    <property type="evidence" value="ECO:0007669"/>
    <property type="project" value="TreeGrafter"/>
</dbReference>
<feature type="transmembrane region" description="Helical" evidence="8">
    <location>
        <begin position="884"/>
        <end position="910"/>
    </location>
</feature>
<dbReference type="PANTHER" id="PTHR13457:SF1">
    <property type="entry name" value="HEAT REPEAT-CONTAINING PROTEIN 1"/>
    <property type="match status" value="1"/>
</dbReference>
<dbReference type="InterPro" id="IPR022125">
    <property type="entry name" value="U3snoRNP10_N"/>
</dbReference>
<dbReference type="PANTHER" id="PTHR13457">
    <property type="entry name" value="BAP28"/>
    <property type="match status" value="1"/>
</dbReference>
<dbReference type="InterPro" id="IPR011989">
    <property type="entry name" value="ARM-like"/>
</dbReference>
<dbReference type="GO" id="GO:0000462">
    <property type="term" value="P:maturation of SSU-rRNA from tricistronic rRNA transcript (SSU-rRNA, 5.8S rRNA, LSU-rRNA)"/>
    <property type="evidence" value="ECO:0007669"/>
    <property type="project" value="TreeGrafter"/>
</dbReference>
<evidence type="ECO:0000313" key="10">
    <source>
        <dbReference type="EMBL" id="TXG70542.1"/>
    </source>
</evidence>
<dbReference type="Proteomes" id="UP000323000">
    <property type="component" value="Chromosome 2"/>
</dbReference>
<evidence type="ECO:0000259" key="9">
    <source>
        <dbReference type="SMART" id="SM01036"/>
    </source>
</evidence>
<gene>
    <name evidence="10" type="ORF">EZV62_005477</name>
</gene>
<protein>
    <recommendedName>
        <fullName evidence="9">BP28 C-terminal domain-containing protein</fullName>
    </recommendedName>
</protein>
<evidence type="ECO:0000313" key="11">
    <source>
        <dbReference type="Proteomes" id="UP000323000"/>
    </source>
</evidence>
<keyword evidence="11" id="KW-1185">Reference proteome</keyword>
<keyword evidence="3" id="KW-0690">Ribosome biogenesis</keyword>
<dbReference type="GO" id="GO:0030515">
    <property type="term" value="F:snoRNA binding"/>
    <property type="evidence" value="ECO:0007669"/>
    <property type="project" value="TreeGrafter"/>
</dbReference>
<dbReference type="Pfam" id="PF23243">
    <property type="entry name" value="HEAT_HEATR1"/>
    <property type="match status" value="1"/>
</dbReference>
<dbReference type="SUPFAM" id="SSF48371">
    <property type="entry name" value="ARM repeat"/>
    <property type="match status" value="2"/>
</dbReference>
<evidence type="ECO:0000256" key="3">
    <source>
        <dbReference type="ARBA" id="ARBA00022517"/>
    </source>
</evidence>
<evidence type="ECO:0000256" key="5">
    <source>
        <dbReference type="ARBA" id="ARBA00023242"/>
    </source>
</evidence>
<evidence type="ECO:0000256" key="7">
    <source>
        <dbReference type="SAM" id="Coils"/>
    </source>
</evidence>
<dbReference type="GO" id="GO:0045943">
    <property type="term" value="P:positive regulation of transcription by RNA polymerase I"/>
    <property type="evidence" value="ECO:0007669"/>
    <property type="project" value="TreeGrafter"/>
</dbReference>
<dbReference type="InterPro" id="IPR016024">
    <property type="entry name" value="ARM-type_fold"/>
</dbReference>
<name>A0A5C7IQ86_9ROSI</name>
<evidence type="ECO:0000256" key="2">
    <source>
        <dbReference type="ARBA" id="ARBA00010559"/>
    </source>
</evidence>
<proteinExistence type="inferred from homology"/>
<evidence type="ECO:0000256" key="8">
    <source>
        <dbReference type="SAM" id="Phobius"/>
    </source>
</evidence>
<keyword evidence="5" id="KW-0539">Nucleus</keyword>
<sequence length="2193" mass="246119">MATSIASQLQAIKSFVQADEEPLKRPFTRPSVLFNPKEAADIDLDTILNIALSGLEVLASVDERFRNYKHDLFSHKSKDLDRELMGIEENNKINASISSYLQLLSGHLQLPASLKTLEYLIRRYKIYVYNTEELILCALPYHDTHVFVRIVQLLNLGNNKWKFLEGVKVSGAPPPRTVIVQQCIRDMGVLEVLCNYASPTKKFMPSKPTINFCTAVIIEALGSALTVDSDAVKRILPFVVSGFQPGAKGGSDHKAGALMIVALLANKVSLSPKLVKSLIRSIAEIAREDVKESTDLQWFRLSLMALINLVQLQPVDMFPKKALDILKEIRDISGILLDLSKEFNIDRFLAMLLESLVDYSSSDDSCHLALISIIEKVPIKNLVAHVISKVLLSCLRLSKKDSDSTLSGTWAKKILVAINKKYPSELRKAVRKFLEDTKVQSKKEDTVFEILCKMLDGDIDMSEAISDSKLWFALNHPKAEVRRATLSGLKSSGIQKTKAADSQRLVTIQDAILRQLHDDDLTVIQAALSVDGLSEMISSSDLLEALDDVFKRCIIILMSSSPDKINLAGDVAISCLKIAISSFHDQDNYSKKLSAMVFPLLLILPKTQRTNLKVLELVKEIKLPFYQNLAAVSWKEKESKHESIASINVEIVGRLAETFLKHPDEYLSLLTESCRDYKLSKTLFLLVLMQSLLNENRKSSPFLEVFESCFSALKTEWEAFEFATDDSVKEFNAEMLSWDLKIFLDRRYDTDLKALNAGLLICTFWRLLEAFISKIPADASLDANERWLGRLQDLFIFIVKSRLKDIFKEHHRHLLAKCKASLVRFLSRFFTEEDVPLAVQTESLHSFAFLCLQTDNRLLFELLAEFPSVLVPLASDDQVPPLSLALFMVTMSMLSEDCGILVFFLFYSFLLFQEIRIAAMGCVEGLYTLSRRADFSSKKNGNTALWGHFLDELLGLMVQQKRLILSDKDFLASFMTSLLSSSSNSLLVPQHIEQRFDQPTKEKILAFVLGSALKLSPFGKLMILTLLKGLGIAILKLKDVRSYLSLLLERRNQYYFEPSQSSLKLSKTEIRILCLLLESCVLLSASDRHDFGSQMLKALQVDFMLPTDSVIVDPCITVLQKLSSQVYNGLTTEMQISCSTVVQTLVPILEQEGLVIGTACGKKKKKSIEHQKSNMHVDVYSKGENALTFLSSLLDILLIKKGIADRESLLGPLFKLLGKVFSNDWLQGGGLAKDEKWIQASSGVSQTISSALIFIQQTLLIVLEDVIASLVYAIPLKDDIVKIIDIKMLVECARTAKDGVTRNHVFSLLSSIVKVVPDKLLEHILDILSVIGESTVTQNDSYSQRVFEDLISAIVPCWLTKTDNKEKLLQIFVNVLPEVAEHRRLSLVVYLLRILGESDSLASLLVLLFRSLVSKRGLSSLDDLHTSDSFTSFAQREWEYVFGMQVCEQYSCIIWLPSLVMLLQQIGRNLNQDTFVELLFAMKFILQKLQNPEFAFKLDSKEDSDNIQRKLEELMEQVVSLLQNVDTRRKQISVPTAVRKEVKECMHSVLRTITTAMIPSAYFRGIINLLSNADANVRKKQALGLLCETVKDHGSVKSKHKGRRELSSNSSSRWLHLDESAFESFRTMCLEVVMLVDNSNEESNASLKLAAVSTLEALANRFPSYYSVFNTCLASVTNSISSRNLAISSSCLRTTGALINVLGPKALVELPRIMEKVVKKSREISVCIDVKNNTEDSSVKESLMASILITLEAVIDKLGGFLNPHLGDITKLLVLHPEYVVGSDLKLKVKADAVRRLLTEKIPVRLALPPLMKIYSGAIDAGDSSLVIAFEMLGNIVGRMDRSSVGGFHGKIFDHCLLALDVRRQHCVSVQNIDIVEKSVIGTMIALTMKLTETMFRPLFVRSIEWAESDVEDTVSMGSKSLNRAITFYGLVNKLAESHRSLFVPYFKYLLEGCVRHLADAGDVKTANLTRKKKKARMQEVGTDLKEQNNSSVKIWQLRALVVSSLHKCFLYDTGSLKFLDSSNFQAIFASALRNSGADLNCRKYKIVLLLLIYVCMFLQALLKPIVSQLVVEPPADLEEHLNVPSVKEVDDLLVVCIGQMAVTAGTDLLWKPLNHEVLMQTRSEKVRSRILGLRIVKYFLENLKEEYMVLLPETIPFLGELLEDVELPVKSLAQDIVKEMEFMSGESLRQYL</sequence>
<dbReference type="Gene3D" id="1.25.10.10">
    <property type="entry name" value="Leucine-rich Repeat Variant"/>
    <property type="match status" value="1"/>
</dbReference>
<keyword evidence="8" id="KW-0812">Transmembrane</keyword>
<keyword evidence="8" id="KW-0472">Membrane</keyword>
<feature type="transmembrane region" description="Helical" evidence="8">
    <location>
        <begin position="1004"/>
        <end position="1027"/>
    </location>
</feature>
<dbReference type="OrthoDB" id="31183at2759"/>
<dbReference type="Pfam" id="PF08146">
    <property type="entry name" value="BP28CT"/>
    <property type="match status" value="1"/>
</dbReference>
<keyword evidence="4" id="KW-0698">rRNA processing</keyword>
<accession>A0A5C7IQ86</accession>
<evidence type="ECO:0000256" key="6">
    <source>
        <dbReference type="ARBA" id="ARBA00023274"/>
    </source>
</evidence>
<dbReference type="EMBL" id="VAHF01000002">
    <property type="protein sequence ID" value="TXG70542.1"/>
    <property type="molecule type" value="Genomic_DNA"/>
</dbReference>
<feature type="coiled-coil region" evidence="7">
    <location>
        <begin position="1497"/>
        <end position="1531"/>
    </location>
</feature>
<dbReference type="Pfam" id="PF24477">
    <property type="entry name" value="ARM_At3g06530"/>
    <property type="match status" value="1"/>
</dbReference>